<protein>
    <recommendedName>
        <fullName evidence="6">SBP-type domain-containing protein</fullName>
    </recommendedName>
</protein>
<dbReference type="GO" id="GO:0005634">
    <property type="term" value="C:nucleus"/>
    <property type="evidence" value="ECO:0007669"/>
    <property type="project" value="InterPro"/>
</dbReference>
<evidence type="ECO:0000256" key="4">
    <source>
        <dbReference type="PROSITE-ProRule" id="PRU00470"/>
    </source>
</evidence>
<evidence type="ECO:0000259" key="6">
    <source>
        <dbReference type="PROSITE" id="PS51141"/>
    </source>
</evidence>
<name>A0AAD3SNN5_NEPGR</name>
<keyword evidence="3" id="KW-0862">Zinc</keyword>
<keyword evidence="8" id="KW-1185">Reference proteome</keyword>
<evidence type="ECO:0000256" key="3">
    <source>
        <dbReference type="ARBA" id="ARBA00022833"/>
    </source>
</evidence>
<feature type="region of interest" description="Disordered" evidence="5">
    <location>
        <begin position="1"/>
        <end position="25"/>
    </location>
</feature>
<sequence length="94" mass="10613">MWKKKSVLEGEEEEKRSSGPTMRRRVRERMAVAARGGATAGGASPPCCQAEKCVVDLTDAKRYHRRHKVCEFHAKAPVVIVAGRRQRFCQQCSR</sequence>
<dbReference type="PROSITE" id="PS51141">
    <property type="entry name" value="ZF_SBP"/>
    <property type="match status" value="1"/>
</dbReference>
<proteinExistence type="predicted"/>
<feature type="domain" description="SBP-type" evidence="6">
    <location>
        <begin position="45"/>
        <end position="94"/>
    </location>
</feature>
<accession>A0AAD3SNN5</accession>
<dbReference type="PANTHER" id="PTHR31251">
    <property type="entry name" value="SQUAMOSA PROMOTER-BINDING-LIKE PROTEIN 4"/>
    <property type="match status" value="1"/>
</dbReference>
<evidence type="ECO:0000256" key="2">
    <source>
        <dbReference type="ARBA" id="ARBA00022771"/>
    </source>
</evidence>
<dbReference type="GO" id="GO:0008270">
    <property type="term" value="F:zinc ion binding"/>
    <property type="evidence" value="ECO:0007669"/>
    <property type="project" value="UniProtKB-KW"/>
</dbReference>
<dbReference type="InterPro" id="IPR036893">
    <property type="entry name" value="SBP_sf"/>
</dbReference>
<keyword evidence="2 4" id="KW-0863">Zinc-finger</keyword>
<dbReference type="SUPFAM" id="SSF103612">
    <property type="entry name" value="SBT domain"/>
    <property type="match status" value="1"/>
</dbReference>
<dbReference type="AlphaFoldDB" id="A0AAD3SNN5"/>
<dbReference type="InterPro" id="IPR004333">
    <property type="entry name" value="SBP_dom"/>
</dbReference>
<gene>
    <name evidence="7" type="ORF">Nepgr_016188</name>
</gene>
<evidence type="ECO:0000256" key="5">
    <source>
        <dbReference type="SAM" id="MobiDB-lite"/>
    </source>
</evidence>
<dbReference type="Proteomes" id="UP001279734">
    <property type="component" value="Unassembled WGS sequence"/>
</dbReference>
<evidence type="ECO:0000313" key="8">
    <source>
        <dbReference type="Proteomes" id="UP001279734"/>
    </source>
</evidence>
<reference evidence="7" key="1">
    <citation type="submission" date="2023-05" db="EMBL/GenBank/DDBJ databases">
        <title>Nepenthes gracilis genome sequencing.</title>
        <authorList>
            <person name="Fukushima K."/>
        </authorList>
    </citation>
    <scope>NUCLEOTIDE SEQUENCE</scope>
    <source>
        <strain evidence="7">SING2019-196</strain>
    </source>
</reference>
<dbReference type="Pfam" id="PF03110">
    <property type="entry name" value="SBP"/>
    <property type="match status" value="1"/>
</dbReference>
<dbReference type="Gene3D" id="4.10.1100.10">
    <property type="entry name" value="Transcription factor, SBP-box domain"/>
    <property type="match status" value="1"/>
</dbReference>
<dbReference type="PANTHER" id="PTHR31251:SF226">
    <property type="entry name" value="SQUAMOSA PROMOTER-BINDING-LIKE PROTEIN 6"/>
    <property type="match status" value="1"/>
</dbReference>
<keyword evidence="1" id="KW-0479">Metal-binding</keyword>
<evidence type="ECO:0000256" key="1">
    <source>
        <dbReference type="ARBA" id="ARBA00022723"/>
    </source>
</evidence>
<organism evidence="7 8">
    <name type="scientific">Nepenthes gracilis</name>
    <name type="common">Slender pitcher plant</name>
    <dbReference type="NCBI Taxonomy" id="150966"/>
    <lineage>
        <taxon>Eukaryota</taxon>
        <taxon>Viridiplantae</taxon>
        <taxon>Streptophyta</taxon>
        <taxon>Embryophyta</taxon>
        <taxon>Tracheophyta</taxon>
        <taxon>Spermatophyta</taxon>
        <taxon>Magnoliopsida</taxon>
        <taxon>eudicotyledons</taxon>
        <taxon>Gunneridae</taxon>
        <taxon>Pentapetalae</taxon>
        <taxon>Caryophyllales</taxon>
        <taxon>Nepenthaceae</taxon>
        <taxon>Nepenthes</taxon>
    </lineage>
</organism>
<evidence type="ECO:0000313" key="7">
    <source>
        <dbReference type="EMBL" id="GMH14347.1"/>
    </source>
</evidence>
<dbReference type="EMBL" id="BSYO01000014">
    <property type="protein sequence ID" value="GMH14347.1"/>
    <property type="molecule type" value="Genomic_DNA"/>
</dbReference>
<dbReference type="InterPro" id="IPR044817">
    <property type="entry name" value="SBP-like"/>
</dbReference>
<dbReference type="GO" id="GO:0003677">
    <property type="term" value="F:DNA binding"/>
    <property type="evidence" value="ECO:0007669"/>
    <property type="project" value="InterPro"/>
</dbReference>
<comment type="caution">
    <text evidence="7">The sequence shown here is derived from an EMBL/GenBank/DDBJ whole genome shotgun (WGS) entry which is preliminary data.</text>
</comment>